<gene>
    <name evidence="1" type="ORF">ACFFTL_38365</name>
</gene>
<proteinExistence type="predicted"/>
<evidence type="ECO:0000313" key="2">
    <source>
        <dbReference type="Proteomes" id="UP001589710"/>
    </source>
</evidence>
<organism evidence="1 2">
    <name type="scientific">Streptomyces yanii</name>
    <dbReference type="NCBI Taxonomy" id="78510"/>
    <lineage>
        <taxon>Bacteria</taxon>
        <taxon>Bacillati</taxon>
        <taxon>Actinomycetota</taxon>
        <taxon>Actinomycetes</taxon>
        <taxon>Kitasatosporales</taxon>
        <taxon>Streptomycetaceae</taxon>
        <taxon>Streptomyces</taxon>
    </lineage>
</organism>
<comment type="caution">
    <text evidence="1">The sequence shown here is derived from an EMBL/GenBank/DDBJ whole genome shotgun (WGS) entry which is preliminary data.</text>
</comment>
<dbReference type="EMBL" id="JBHMCG010000159">
    <property type="protein sequence ID" value="MFB9577982.1"/>
    <property type="molecule type" value="Genomic_DNA"/>
</dbReference>
<reference evidence="1 2" key="1">
    <citation type="submission" date="2024-09" db="EMBL/GenBank/DDBJ databases">
        <authorList>
            <person name="Sun Q."/>
            <person name="Mori K."/>
        </authorList>
    </citation>
    <scope>NUCLEOTIDE SEQUENCE [LARGE SCALE GENOMIC DNA]</scope>
    <source>
        <strain evidence="1 2">JCM 3331</strain>
    </source>
</reference>
<accession>A0ABV5RJD7</accession>
<keyword evidence="2" id="KW-1185">Reference proteome</keyword>
<dbReference type="RefSeq" id="WP_345514520.1">
    <property type="nucleotide sequence ID" value="NZ_BAAAXD010000027.1"/>
</dbReference>
<evidence type="ECO:0000313" key="1">
    <source>
        <dbReference type="EMBL" id="MFB9577982.1"/>
    </source>
</evidence>
<name>A0ABV5RJD7_9ACTN</name>
<sequence length="69" mass="7663">MSAPIVVHRSAPSGGRAVTINGEIAGLAHDDRDLVEFLRRAGIYDAEHCLDDPHWIEWRGGRAHRYEAA</sequence>
<dbReference type="Proteomes" id="UP001589710">
    <property type="component" value="Unassembled WGS sequence"/>
</dbReference>
<protein>
    <submittedName>
        <fullName evidence="1">Uncharacterized protein</fullName>
    </submittedName>
</protein>